<evidence type="ECO:0000313" key="2">
    <source>
        <dbReference type="Proteomes" id="UP000499080"/>
    </source>
</evidence>
<dbReference type="EMBL" id="BGPR01212160">
    <property type="protein sequence ID" value="GBN44378.1"/>
    <property type="molecule type" value="Genomic_DNA"/>
</dbReference>
<accession>A0A4Y2NXU4</accession>
<dbReference type="Proteomes" id="UP000499080">
    <property type="component" value="Unassembled WGS sequence"/>
</dbReference>
<name>A0A4Y2NXU4_ARAVE</name>
<comment type="caution">
    <text evidence="1">The sequence shown here is derived from an EMBL/GenBank/DDBJ whole genome shotgun (WGS) entry which is preliminary data.</text>
</comment>
<sequence length="118" mass="13346">MGGKKPRLRTNGMCGVRTLVSNKESGFQDKSFIETSFNIMQFSNQWFSVLLSEKHNTKMSITQSSRHTTSFPSLPKSFSVSRLPWPSAPKVHRHPWVQCPQVMPSIGLERDVAKRSAP</sequence>
<keyword evidence="2" id="KW-1185">Reference proteome</keyword>
<evidence type="ECO:0000313" key="1">
    <source>
        <dbReference type="EMBL" id="GBN44378.1"/>
    </source>
</evidence>
<dbReference type="AlphaFoldDB" id="A0A4Y2NXU4"/>
<reference evidence="1 2" key="1">
    <citation type="journal article" date="2019" name="Sci. Rep.">
        <title>Orb-weaving spider Araneus ventricosus genome elucidates the spidroin gene catalogue.</title>
        <authorList>
            <person name="Kono N."/>
            <person name="Nakamura H."/>
            <person name="Ohtoshi R."/>
            <person name="Moran D.A.P."/>
            <person name="Shinohara A."/>
            <person name="Yoshida Y."/>
            <person name="Fujiwara M."/>
            <person name="Mori M."/>
            <person name="Tomita M."/>
            <person name="Arakawa K."/>
        </authorList>
    </citation>
    <scope>NUCLEOTIDE SEQUENCE [LARGE SCALE GENOMIC DNA]</scope>
</reference>
<gene>
    <name evidence="1" type="ORF">AVEN_153041_1</name>
</gene>
<proteinExistence type="predicted"/>
<protein>
    <submittedName>
        <fullName evidence="1">Uncharacterized protein</fullName>
    </submittedName>
</protein>
<organism evidence="1 2">
    <name type="scientific">Araneus ventricosus</name>
    <name type="common">Orbweaver spider</name>
    <name type="synonym">Epeira ventricosa</name>
    <dbReference type="NCBI Taxonomy" id="182803"/>
    <lineage>
        <taxon>Eukaryota</taxon>
        <taxon>Metazoa</taxon>
        <taxon>Ecdysozoa</taxon>
        <taxon>Arthropoda</taxon>
        <taxon>Chelicerata</taxon>
        <taxon>Arachnida</taxon>
        <taxon>Araneae</taxon>
        <taxon>Araneomorphae</taxon>
        <taxon>Entelegynae</taxon>
        <taxon>Araneoidea</taxon>
        <taxon>Araneidae</taxon>
        <taxon>Araneus</taxon>
    </lineage>
</organism>